<dbReference type="Proteomes" id="UP001054945">
    <property type="component" value="Unassembled WGS sequence"/>
</dbReference>
<feature type="transmembrane region" description="Helical" evidence="1">
    <location>
        <begin position="93"/>
        <end position="114"/>
    </location>
</feature>
<dbReference type="AlphaFoldDB" id="A0AAV4TPZ0"/>
<accession>A0AAV4TPZ0</accession>
<protein>
    <submittedName>
        <fullName evidence="2">Uncharacterized protein</fullName>
    </submittedName>
</protein>
<keyword evidence="1" id="KW-0812">Transmembrane</keyword>
<keyword evidence="3" id="KW-1185">Reference proteome</keyword>
<proteinExistence type="predicted"/>
<sequence length="120" mass="13667">MLCYRRGKLTPSSFLLSLPSFEQNINNFFDRLWKRGSLGKRGGNKTIPSIFGGERGIQTTISTGLLSRTAMTAINGPRDVLTLRAFHNFDCKVAWRFVPVGWLFWLSIVIAILFDRTVER</sequence>
<name>A0AAV4TPZ0_CAEEX</name>
<keyword evidence="1" id="KW-1133">Transmembrane helix</keyword>
<evidence type="ECO:0000256" key="1">
    <source>
        <dbReference type="SAM" id="Phobius"/>
    </source>
</evidence>
<comment type="caution">
    <text evidence="2">The sequence shown here is derived from an EMBL/GenBank/DDBJ whole genome shotgun (WGS) entry which is preliminary data.</text>
</comment>
<dbReference type="EMBL" id="BPLR01011485">
    <property type="protein sequence ID" value="GIY46812.1"/>
    <property type="molecule type" value="Genomic_DNA"/>
</dbReference>
<evidence type="ECO:0000313" key="2">
    <source>
        <dbReference type="EMBL" id="GIY46812.1"/>
    </source>
</evidence>
<evidence type="ECO:0000313" key="3">
    <source>
        <dbReference type="Proteomes" id="UP001054945"/>
    </source>
</evidence>
<organism evidence="2 3">
    <name type="scientific">Caerostris extrusa</name>
    <name type="common">Bark spider</name>
    <name type="synonym">Caerostris bankana</name>
    <dbReference type="NCBI Taxonomy" id="172846"/>
    <lineage>
        <taxon>Eukaryota</taxon>
        <taxon>Metazoa</taxon>
        <taxon>Ecdysozoa</taxon>
        <taxon>Arthropoda</taxon>
        <taxon>Chelicerata</taxon>
        <taxon>Arachnida</taxon>
        <taxon>Araneae</taxon>
        <taxon>Araneomorphae</taxon>
        <taxon>Entelegynae</taxon>
        <taxon>Araneoidea</taxon>
        <taxon>Araneidae</taxon>
        <taxon>Caerostris</taxon>
    </lineage>
</organism>
<gene>
    <name evidence="2" type="ORF">CEXT_722401</name>
</gene>
<reference evidence="2 3" key="1">
    <citation type="submission" date="2021-06" db="EMBL/GenBank/DDBJ databases">
        <title>Caerostris extrusa draft genome.</title>
        <authorList>
            <person name="Kono N."/>
            <person name="Arakawa K."/>
        </authorList>
    </citation>
    <scope>NUCLEOTIDE SEQUENCE [LARGE SCALE GENOMIC DNA]</scope>
</reference>
<keyword evidence="1" id="KW-0472">Membrane</keyword>